<comment type="caution">
    <text evidence="6">The sequence shown here is derived from an EMBL/GenBank/DDBJ whole genome shotgun (WGS) entry which is preliminary data.</text>
</comment>
<evidence type="ECO:0000256" key="2">
    <source>
        <dbReference type="ARBA" id="ARBA00023125"/>
    </source>
</evidence>
<accession>A0A1X1Y0N9</accession>
<dbReference type="Pfam" id="PF00440">
    <property type="entry name" value="TetR_N"/>
    <property type="match status" value="1"/>
</dbReference>
<dbReference type="PANTHER" id="PTHR30055:SF225">
    <property type="entry name" value="TRANSCRIPTIONAL REGULATORY PROTEIN-RELATED"/>
    <property type="match status" value="1"/>
</dbReference>
<dbReference type="Gene3D" id="1.10.357.10">
    <property type="entry name" value="Tetracycline Repressor, domain 2"/>
    <property type="match status" value="1"/>
</dbReference>
<organism evidence="6 7">
    <name type="scientific">Mycobacterium kyorinense</name>
    <dbReference type="NCBI Taxonomy" id="487514"/>
    <lineage>
        <taxon>Bacteria</taxon>
        <taxon>Bacillati</taxon>
        <taxon>Actinomycetota</taxon>
        <taxon>Actinomycetes</taxon>
        <taxon>Mycobacteriales</taxon>
        <taxon>Mycobacteriaceae</taxon>
        <taxon>Mycobacterium</taxon>
    </lineage>
</organism>
<evidence type="ECO:0000256" key="1">
    <source>
        <dbReference type="ARBA" id="ARBA00023015"/>
    </source>
</evidence>
<dbReference type="Proteomes" id="UP000193487">
    <property type="component" value="Unassembled WGS sequence"/>
</dbReference>
<dbReference type="EMBL" id="LQPE01000101">
    <property type="protein sequence ID" value="ORW04665.1"/>
    <property type="molecule type" value="Genomic_DNA"/>
</dbReference>
<dbReference type="InterPro" id="IPR050109">
    <property type="entry name" value="HTH-type_TetR-like_transc_reg"/>
</dbReference>
<feature type="domain" description="HTH tetR-type" evidence="5">
    <location>
        <begin position="15"/>
        <end position="75"/>
    </location>
</feature>
<name>A0A1X1Y0N9_9MYCO</name>
<dbReference type="GO" id="GO:0000976">
    <property type="term" value="F:transcription cis-regulatory region binding"/>
    <property type="evidence" value="ECO:0007669"/>
    <property type="project" value="TreeGrafter"/>
</dbReference>
<protein>
    <submittedName>
        <fullName evidence="6">Transcriptional regulator</fullName>
    </submittedName>
</protein>
<dbReference type="PANTHER" id="PTHR30055">
    <property type="entry name" value="HTH-TYPE TRANSCRIPTIONAL REGULATOR RUTR"/>
    <property type="match status" value="1"/>
</dbReference>
<proteinExistence type="predicted"/>
<dbReference type="PROSITE" id="PS50977">
    <property type="entry name" value="HTH_TETR_2"/>
    <property type="match status" value="1"/>
</dbReference>
<dbReference type="InterPro" id="IPR036271">
    <property type="entry name" value="Tet_transcr_reg_TetR-rel_C_sf"/>
</dbReference>
<evidence type="ECO:0000313" key="7">
    <source>
        <dbReference type="Proteomes" id="UP000193487"/>
    </source>
</evidence>
<dbReference type="Gene3D" id="1.10.10.60">
    <property type="entry name" value="Homeodomain-like"/>
    <property type="match status" value="1"/>
</dbReference>
<evidence type="ECO:0000256" key="3">
    <source>
        <dbReference type="ARBA" id="ARBA00023163"/>
    </source>
</evidence>
<evidence type="ECO:0000313" key="6">
    <source>
        <dbReference type="EMBL" id="ORW04665.1"/>
    </source>
</evidence>
<dbReference type="InterPro" id="IPR009057">
    <property type="entry name" value="Homeodomain-like_sf"/>
</dbReference>
<gene>
    <name evidence="6" type="ORF">AWC14_02765</name>
</gene>
<keyword evidence="1" id="KW-0805">Transcription regulation</keyword>
<dbReference type="OrthoDB" id="9796019at2"/>
<feature type="DNA-binding region" description="H-T-H motif" evidence="4">
    <location>
        <begin position="38"/>
        <end position="57"/>
    </location>
</feature>
<evidence type="ECO:0000259" key="5">
    <source>
        <dbReference type="PROSITE" id="PS50977"/>
    </source>
</evidence>
<dbReference type="InterPro" id="IPR001647">
    <property type="entry name" value="HTH_TetR"/>
</dbReference>
<dbReference type="InterPro" id="IPR011075">
    <property type="entry name" value="TetR_C"/>
</dbReference>
<dbReference type="SUPFAM" id="SSF46689">
    <property type="entry name" value="Homeodomain-like"/>
    <property type="match status" value="1"/>
</dbReference>
<dbReference type="SUPFAM" id="SSF48498">
    <property type="entry name" value="Tetracyclin repressor-like, C-terminal domain"/>
    <property type="match status" value="1"/>
</dbReference>
<reference evidence="6 7" key="1">
    <citation type="submission" date="2016-01" db="EMBL/GenBank/DDBJ databases">
        <title>The new phylogeny of the genus Mycobacterium.</title>
        <authorList>
            <person name="Tarcisio F."/>
            <person name="Conor M."/>
            <person name="Antonella G."/>
            <person name="Elisabetta G."/>
            <person name="Giulia F.S."/>
            <person name="Sara T."/>
            <person name="Anna F."/>
            <person name="Clotilde B."/>
            <person name="Roberto B."/>
            <person name="Veronica D.S."/>
            <person name="Fabio R."/>
            <person name="Monica P."/>
            <person name="Olivier J."/>
            <person name="Enrico T."/>
            <person name="Nicola S."/>
        </authorList>
    </citation>
    <scope>NUCLEOTIDE SEQUENCE [LARGE SCALE GENOMIC DNA]</scope>
    <source>
        <strain evidence="6 7">DSM 45166</strain>
    </source>
</reference>
<keyword evidence="3" id="KW-0804">Transcription</keyword>
<keyword evidence="2 4" id="KW-0238">DNA-binding</keyword>
<keyword evidence="7" id="KW-1185">Reference proteome</keyword>
<sequence>MAQQSSTIRTRRRGKELEHALYDAALAELAAVGYAGLTMEGIAARARTGKAALYRRWPSKYALVQDALRYALPPLPEPRADRSARENLLVVFTAHCDVLAGKTAFPSLAIMGQLIHEPELRAIFADAVVAPRLRIIESILRAGERSGEIDSSMLTPLTARVGPALINQHLMLTGAPPNKRQLQRIIDTVIPVSTPAPV</sequence>
<dbReference type="GO" id="GO:0003700">
    <property type="term" value="F:DNA-binding transcription factor activity"/>
    <property type="evidence" value="ECO:0007669"/>
    <property type="project" value="TreeGrafter"/>
</dbReference>
<dbReference type="STRING" id="487514.A5707_02965"/>
<dbReference type="RefSeq" id="WP_057003524.1">
    <property type="nucleotide sequence ID" value="NZ_LLXQ01000063.1"/>
</dbReference>
<evidence type="ECO:0000256" key="4">
    <source>
        <dbReference type="PROSITE-ProRule" id="PRU00335"/>
    </source>
</evidence>
<dbReference type="Pfam" id="PF16859">
    <property type="entry name" value="TetR_C_11"/>
    <property type="match status" value="1"/>
</dbReference>
<dbReference type="AlphaFoldDB" id="A0A1X1Y0N9"/>